<name>A0AAD6HJX7_9EURO</name>
<keyword evidence="5" id="KW-1185">Reference proteome</keyword>
<feature type="domain" description="Enoyl reductase (ER)" evidence="3">
    <location>
        <begin position="11"/>
        <end position="342"/>
    </location>
</feature>
<evidence type="ECO:0000256" key="2">
    <source>
        <dbReference type="ARBA" id="ARBA00023002"/>
    </source>
</evidence>
<dbReference type="PANTHER" id="PTHR45348:SF2">
    <property type="entry name" value="ZINC-TYPE ALCOHOL DEHYDROGENASE-LIKE PROTEIN C2E1P3.01"/>
    <property type="match status" value="1"/>
</dbReference>
<dbReference type="InterPro" id="IPR013154">
    <property type="entry name" value="ADH-like_N"/>
</dbReference>
<comment type="similarity">
    <text evidence="1">Belongs to the zinc-containing alcohol dehydrogenase family.</text>
</comment>
<dbReference type="InterPro" id="IPR036291">
    <property type="entry name" value="NAD(P)-bd_dom_sf"/>
</dbReference>
<dbReference type="Proteomes" id="UP001215712">
    <property type="component" value="Unassembled WGS sequence"/>
</dbReference>
<accession>A0AAD6HJX7</accession>
<dbReference type="SMART" id="SM00829">
    <property type="entry name" value="PKS_ER"/>
    <property type="match status" value="1"/>
</dbReference>
<evidence type="ECO:0000256" key="1">
    <source>
        <dbReference type="ARBA" id="ARBA00008072"/>
    </source>
</evidence>
<proteinExistence type="inferred from homology"/>
<gene>
    <name evidence="4" type="ORF">N7493_007061</name>
</gene>
<organism evidence="4 5">
    <name type="scientific">Penicillium malachiteum</name>
    <dbReference type="NCBI Taxonomy" id="1324776"/>
    <lineage>
        <taxon>Eukaryota</taxon>
        <taxon>Fungi</taxon>
        <taxon>Dikarya</taxon>
        <taxon>Ascomycota</taxon>
        <taxon>Pezizomycotina</taxon>
        <taxon>Eurotiomycetes</taxon>
        <taxon>Eurotiomycetidae</taxon>
        <taxon>Eurotiales</taxon>
        <taxon>Aspergillaceae</taxon>
        <taxon>Penicillium</taxon>
    </lineage>
</organism>
<keyword evidence="2" id="KW-0560">Oxidoreductase</keyword>
<dbReference type="CDD" id="cd08249">
    <property type="entry name" value="enoyl_reductase_like"/>
    <property type="match status" value="1"/>
</dbReference>
<dbReference type="AlphaFoldDB" id="A0AAD6HJX7"/>
<dbReference type="Pfam" id="PF00107">
    <property type="entry name" value="ADH_zinc_N"/>
    <property type="match status" value="1"/>
</dbReference>
<dbReference type="Pfam" id="PF08240">
    <property type="entry name" value="ADH_N"/>
    <property type="match status" value="1"/>
</dbReference>
<dbReference type="Gene3D" id="3.90.180.10">
    <property type="entry name" value="Medium-chain alcohol dehydrogenases, catalytic domain"/>
    <property type="match status" value="1"/>
</dbReference>
<dbReference type="InterPro" id="IPR020843">
    <property type="entry name" value="ER"/>
</dbReference>
<dbReference type="SUPFAM" id="SSF51735">
    <property type="entry name" value="NAD(P)-binding Rossmann-fold domains"/>
    <property type="match status" value="1"/>
</dbReference>
<reference evidence="4" key="2">
    <citation type="submission" date="2023-01" db="EMBL/GenBank/DDBJ databases">
        <authorList>
            <person name="Petersen C."/>
        </authorList>
    </citation>
    <scope>NUCLEOTIDE SEQUENCE</scope>
    <source>
        <strain evidence="4">IBT 17514</strain>
    </source>
</reference>
<comment type="caution">
    <text evidence="4">The sequence shown here is derived from an EMBL/GenBank/DDBJ whole genome shotgun (WGS) entry which is preliminary data.</text>
</comment>
<dbReference type="SUPFAM" id="SSF50129">
    <property type="entry name" value="GroES-like"/>
    <property type="match status" value="1"/>
</dbReference>
<reference evidence="4" key="1">
    <citation type="journal article" date="2023" name="IMA Fungus">
        <title>Comparative genomic study of the Penicillium genus elucidates a diverse pangenome and 15 lateral gene transfer events.</title>
        <authorList>
            <person name="Petersen C."/>
            <person name="Sorensen T."/>
            <person name="Nielsen M.R."/>
            <person name="Sondergaard T.E."/>
            <person name="Sorensen J.L."/>
            <person name="Fitzpatrick D.A."/>
            <person name="Frisvad J.C."/>
            <person name="Nielsen K.L."/>
        </authorList>
    </citation>
    <scope>NUCLEOTIDE SEQUENCE</scope>
    <source>
        <strain evidence="4">IBT 17514</strain>
    </source>
</reference>
<dbReference type="InterPro" id="IPR047122">
    <property type="entry name" value="Trans-enoyl_RdTase-like"/>
</dbReference>
<evidence type="ECO:0000313" key="4">
    <source>
        <dbReference type="EMBL" id="KAJ5720183.1"/>
    </source>
</evidence>
<dbReference type="InterPro" id="IPR013149">
    <property type="entry name" value="ADH-like_C"/>
</dbReference>
<dbReference type="PANTHER" id="PTHR45348">
    <property type="entry name" value="HYPOTHETICAL OXIDOREDUCTASE (EUROFUNG)"/>
    <property type="match status" value="1"/>
</dbReference>
<dbReference type="GO" id="GO:0016651">
    <property type="term" value="F:oxidoreductase activity, acting on NAD(P)H"/>
    <property type="evidence" value="ECO:0007669"/>
    <property type="project" value="InterPro"/>
</dbReference>
<dbReference type="InterPro" id="IPR011032">
    <property type="entry name" value="GroES-like_sf"/>
</dbReference>
<sequence>MSTMQALLVEGKGKIMLREIPIPEAPEGHILVRTKAVALNPTDWKHVDFVDCQNTIVGCDFSGVVELVGANVRKPWKKGDRVAGWVHGCNSLKKQSGAFGEFVLAKADLQLKIPSHMSFESAATLGVGIATIGQNLYQSLDLPIPKSISDHVQAPNDSQSSWILIYGGATATGSLAIQFAKLSGLQVATTCSDVNRSFVYERGADLHFDYHDSNVGSQIREATHDALEMVFDTVSTPQTATVCASAMSADGGCYNAILNVRCPRDDVETDVCMAYAMFGDPWLSGGPVIAANPANLEFAASWATVVEELLDAKKIQPHPYKVMHGGLEAIENGLQVLREGKARACKLVYVLDQCAE</sequence>
<protein>
    <submittedName>
        <fullName evidence="4">Oxidoreductase</fullName>
    </submittedName>
</protein>
<dbReference type="Gene3D" id="3.40.50.720">
    <property type="entry name" value="NAD(P)-binding Rossmann-like Domain"/>
    <property type="match status" value="1"/>
</dbReference>
<dbReference type="EMBL" id="JAQJAN010000009">
    <property type="protein sequence ID" value="KAJ5720183.1"/>
    <property type="molecule type" value="Genomic_DNA"/>
</dbReference>
<evidence type="ECO:0000313" key="5">
    <source>
        <dbReference type="Proteomes" id="UP001215712"/>
    </source>
</evidence>
<evidence type="ECO:0000259" key="3">
    <source>
        <dbReference type="SMART" id="SM00829"/>
    </source>
</evidence>